<gene>
    <name evidence="1" type="ORF">SKAU_G00096560</name>
</gene>
<protein>
    <submittedName>
        <fullName evidence="1">Uncharacterized protein</fullName>
    </submittedName>
</protein>
<dbReference type="EMBL" id="JAINUF010000003">
    <property type="protein sequence ID" value="KAJ8369628.1"/>
    <property type="molecule type" value="Genomic_DNA"/>
</dbReference>
<sequence length="104" mass="11868">METVTWKPRTLHDSVLLLLQISVRWSPRFGSLKVTHQRTILPARELKMLADAVRRRRQALTGTPDKAKGMSGWKYEDGRVSLSSLIFLYLACPTTHVPQKLLPT</sequence>
<comment type="caution">
    <text evidence="1">The sequence shown here is derived from an EMBL/GenBank/DDBJ whole genome shotgun (WGS) entry which is preliminary data.</text>
</comment>
<organism evidence="1 2">
    <name type="scientific">Synaphobranchus kaupii</name>
    <name type="common">Kaup's arrowtooth eel</name>
    <dbReference type="NCBI Taxonomy" id="118154"/>
    <lineage>
        <taxon>Eukaryota</taxon>
        <taxon>Metazoa</taxon>
        <taxon>Chordata</taxon>
        <taxon>Craniata</taxon>
        <taxon>Vertebrata</taxon>
        <taxon>Euteleostomi</taxon>
        <taxon>Actinopterygii</taxon>
        <taxon>Neopterygii</taxon>
        <taxon>Teleostei</taxon>
        <taxon>Anguilliformes</taxon>
        <taxon>Synaphobranchidae</taxon>
        <taxon>Synaphobranchus</taxon>
    </lineage>
</organism>
<accession>A0A9Q1FYK4</accession>
<dbReference type="AlphaFoldDB" id="A0A9Q1FYK4"/>
<name>A0A9Q1FYK4_SYNKA</name>
<reference evidence="1" key="1">
    <citation type="journal article" date="2023" name="Science">
        <title>Genome structures resolve the early diversification of teleost fishes.</title>
        <authorList>
            <person name="Parey E."/>
            <person name="Louis A."/>
            <person name="Montfort J."/>
            <person name="Bouchez O."/>
            <person name="Roques C."/>
            <person name="Iampietro C."/>
            <person name="Lluch J."/>
            <person name="Castinel A."/>
            <person name="Donnadieu C."/>
            <person name="Desvignes T."/>
            <person name="Floi Bucao C."/>
            <person name="Jouanno E."/>
            <person name="Wen M."/>
            <person name="Mejri S."/>
            <person name="Dirks R."/>
            <person name="Jansen H."/>
            <person name="Henkel C."/>
            <person name="Chen W.J."/>
            <person name="Zahm M."/>
            <person name="Cabau C."/>
            <person name="Klopp C."/>
            <person name="Thompson A.W."/>
            <person name="Robinson-Rechavi M."/>
            <person name="Braasch I."/>
            <person name="Lecointre G."/>
            <person name="Bobe J."/>
            <person name="Postlethwait J.H."/>
            <person name="Berthelot C."/>
            <person name="Roest Crollius H."/>
            <person name="Guiguen Y."/>
        </authorList>
    </citation>
    <scope>NUCLEOTIDE SEQUENCE</scope>
    <source>
        <strain evidence="1">WJC10195</strain>
    </source>
</reference>
<evidence type="ECO:0000313" key="2">
    <source>
        <dbReference type="Proteomes" id="UP001152622"/>
    </source>
</evidence>
<keyword evidence="2" id="KW-1185">Reference proteome</keyword>
<proteinExistence type="predicted"/>
<evidence type="ECO:0000313" key="1">
    <source>
        <dbReference type="EMBL" id="KAJ8369628.1"/>
    </source>
</evidence>
<dbReference type="Proteomes" id="UP001152622">
    <property type="component" value="Chromosome 3"/>
</dbReference>